<dbReference type="InterPro" id="IPR035985">
    <property type="entry name" value="Ubiquitin-activating_enz"/>
</dbReference>
<dbReference type="Pfam" id="PF00899">
    <property type="entry name" value="ThiF"/>
    <property type="match status" value="1"/>
</dbReference>
<dbReference type="InterPro" id="IPR032726">
    <property type="entry name" value="ThiS-like_dom"/>
</dbReference>
<dbReference type="NCBIfam" id="TIGR02354">
    <property type="entry name" value="thiF_fam2"/>
    <property type="match status" value="1"/>
</dbReference>
<dbReference type="GO" id="GO:0008641">
    <property type="term" value="F:ubiquitin-like modifier activating enzyme activity"/>
    <property type="evidence" value="ECO:0007669"/>
    <property type="project" value="InterPro"/>
</dbReference>
<dbReference type="AlphaFoldDB" id="A0A151B5Z8"/>
<sequence length="268" mass="29697">MDIIVNGKNISVKENTTIYEIKEQFKNDSDIVILNGFQVTEDCILNKNDNVVLIKKGEIPDKDELESLMVSRHTPTVHKKVKRACVGIAGLGGLGSNVAISLARIGIGKLILVDFDIVEPTNLNRQQYFIKHLGICKTEALKEIIEDINPYINIEVHNEYITSENVLDLFDEAEIIVEAFDNPKCKAELVNTVLSSKNNKVVVSASGMAGYFSNNTIKTLKINERFYIVGDRINEAKIGCGLMAPRVAIAANHQANTVLRIIMGEKDV</sequence>
<dbReference type="PANTHER" id="PTHR43267">
    <property type="entry name" value="TRNA THREONYLCARBAMOYLADENOSINE DEHYDRATASE"/>
    <property type="match status" value="1"/>
</dbReference>
<keyword evidence="3" id="KW-0436">Ligase</keyword>
<evidence type="ECO:0000313" key="3">
    <source>
        <dbReference type="EMBL" id="KYH35309.1"/>
    </source>
</evidence>
<dbReference type="Proteomes" id="UP000075531">
    <property type="component" value="Unassembled WGS sequence"/>
</dbReference>
<dbReference type="InterPro" id="IPR000594">
    <property type="entry name" value="ThiF_NAD_FAD-bd"/>
</dbReference>
<dbReference type="PANTHER" id="PTHR43267:SF3">
    <property type="entry name" value="THIF PROTEIN"/>
    <property type="match status" value="1"/>
</dbReference>
<feature type="domain" description="THIF-type NAD/FAD binding fold" evidence="1">
    <location>
        <begin position="72"/>
        <end position="266"/>
    </location>
</feature>
<dbReference type="NCBIfam" id="NF006395">
    <property type="entry name" value="PRK08644.1"/>
    <property type="match status" value="1"/>
</dbReference>
<proteinExistence type="predicted"/>
<dbReference type="Pfam" id="PF14453">
    <property type="entry name" value="ThiS-like"/>
    <property type="match status" value="1"/>
</dbReference>
<dbReference type="InterPro" id="IPR045886">
    <property type="entry name" value="ThiF/MoeB/HesA"/>
</dbReference>
<dbReference type="OrthoDB" id="9804286at2"/>
<dbReference type="EC" id="6.1.-.-" evidence="3"/>
<dbReference type="GO" id="GO:0061504">
    <property type="term" value="P:cyclic threonylcarbamoyladenosine biosynthetic process"/>
    <property type="evidence" value="ECO:0007669"/>
    <property type="project" value="TreeGrafter"/>
</dbReference>
<dbReference type="InterPro" id="IPR012729">
    <property type="entry name" value="ThiF_fam2"/>
</dbReference>
<organism evidence="3 4">
    <name type="scientific">Clostridium tepidiprofundi DSM 19306</name>
    <dbReference type="NCBI Taxonomy" id="1121338"/>
    <lineage>
        <taxon>Bacteria</taxon>
        <taxon>Bacillati</taxon>
        <taxon>Bacillota</taxon>
        <taxon>Clostridia</taxon>
        <taxon>Eubacteriales</taxon>
        <taxon>Clostridiaceae</taxon>
        <taxon>Clostridium</taxon>
    </lineage>
</organism>
<dbReference type="CDD" id="cd01487">
    <property type="entry name" value="E1_ThiF_like"/>
    <property type="match status" value="1"/>
</dbReference>
<evidence type="ECO:0000259" key="1">
    <source>
        <dbReference type="Pfam" id="PF00899"/>
    </source>
</evidence>
<accession>A0A151B5Z8</accession>
<keyword evidence="4" id="KW-1185">Reference proteome</keyword>
<dbReference type="EMBL" id="LTBA01000004">
    <property type="protein sequence ID" value="KYH35309.1"/>
    <property type="molecule type" value="Genomic_DNA"/>
</dbReference>
<evidence type="ECO:0000313" key="4">
    <source>
        <dbReference type="Proteomes" id="UP000075531"/>
    </source>
</evidence>
<protein>
    <submittedName>
        <fullName evidence="3">tRNA threonylcarbamoyladenosine dehydratase</fullName>
        <ecNumber evidence="3">6.1.-.-</ecNumber>
    </submittedName>
</protein>
<dbReference type="SUPFAM" id="SSF69572">
    <property type="entry name" value="Activating enzymes of the ubiquitin-like proteins"/>
    <property type="match status" value="1"/>
</dbReference>
<name>A0A151B5Z8_9CLOT</name>
<reference evidence="3 4" key="1">
    <citation type="submission" date="2016-02" db="EMBL/GenBank/DDBJ databases">
        <title>Genome sequence of Clostridium tepidiprofundi DSM 19306.</title>
        <authorList>
            <person name="Poehlein A."/>
            <person name="Daniel R."/>
        </authorList>
    </citation>
    <scope>NUCLEOTIDE SEQUENCE [LARGE SCALE GENOMIC DNA]</scope>
    <source>
        <strain evidence="3 4">DSM 19306</strain>
    </source>
</reference>
<dbReference type="STRING" id="1121338.CLTEP_07130"/>
<dbReference type="PATRIC" id="fig|1121338.3.peg.724"/>
<feature type="domain" description="ThiS-like ubiquitin" evidence="2">
    <location>
        <begin position="1"/>
        <end position="57"/>
    </location>
</feature>
<dbReference type="GO" id="GO:0061503">
    <property type="term" value="F:tRNA threonylcarbamoyladenosine dehydratase"/>
    <property type="evidence" value="ECO:0007669"/>
    <property type="project" value="TreeGrafter"/>
</dbReference>
<dbReference type="Gene3D" id="3.40.50.720">
    <property type="entry name" value="NAD(P)-binding Rossmann-like Domain"/>
    <property type="match status" value="1"/>
</dbReference>
<gene>
    <name evidence="3" type="primary">tcdA_2</name>
    <name evidence="3" type="ORF">CLTEP_07130</name>
</gene>
<dbReference type="RefSeq" id="WP_066822710.1">
    <property type="nucleotide sequence ID" value="NZ_LTBA01000004.1"/>
</dbReference>
<evidence type="ECO:0000259" key="2">
    <source>
        <dbReference type="Pfam" id="PF14453"/>
    </source>
</evidence>
<comment type="caution">
    <text evidence="3">The sequence shown here is derived from an EMBL/GenBank/DDBJ whole genome shotgun (WGS) entry which is preliminary data.</text>
</comment>